<evidence type="ECO:0000313" key="2">
    <source>
        <dbReference type="EMBL" id="CAH3135736.1"/>
    </source>
</evidence>
<protein>
    <submittedName>
        <fullName evidence="2">Uncharacterized protein</fullName>
    </submittedName>
</protein>
<dbReference type="PANTHER" id="PTHR33244:SF3">
    <property type="entry name" value="PEPTIDASE A2 DOMAIN-CONTAINING PROTEIN"/>
    <property type="match status" value="1"/>
</dbReference>
<sequence length="263" mass="29362">MLQLRNTPDPDCNLSPAQIIFGRPLRDSFSFVNRLEKFSNPHIRPLWRQAWAAKEEALRTRITRTTESLKARSRPLRPLTLGERVFLQNQQGPNPTKWDRSGVVVESAGHDQYRVKVDGSGRITLRNCRFLRAYTPATPSIRSQQPTASQLPTSSADQCPNPPPSVPTLQTPQSTQPTAATPNNPNVVQAPAPLSPLTPARPTQVDSPNLDVQSRDLQLPTSPDEDSSMPPTPPPLPPEPVPRHRRISRPPKRYEPETGKWLT</sequence>
<feature type="compositionally biased region" description="Polar residues" evidence="1">
    <location>
        <begin position="137"/>
        <end position="158"/>
    </location>
</feature>
<dbReference type="EMBL" id="CALNXJ010000029">
    <property type="protein sequence ID" value="CAH3135736.1"/>
    <property type="molecule type" value="Genomic_DNA"/>
</dbReference>
<accession>A0AAU9X3F9</accession>
<feature type="compositionally biased region" description="Basic and acidic residues" evidence="1">
    <location>
        <begin position="252"/>
        <end position="263"/>
    </location>
</feature>
<feature type="region of interest" description="Disordered" evidence="1">
    <location>
        <begin position="136"/>
        <end position="263"/>
    </location>
</feature>
<organism evidence="2 3">
    <name type="scientific">Pocillopora meandrina</name>
    <dbReference type="NCBI Taxonomy" id="46732"/>
    <lineage>
        <taxon>Eukaryota</taxon>
        <taxon>Metazoa</taxon>
        <taxon>Cnidaria</taxon>
        <taxon>Anthozoa</taxon>
        <taxon>Hexacorallia</taxon>
        <taxon>Scleractinia</taxon>
        <taxon>Astrocoeniina</taxon>
        <taxon>Pocilloporidae</taxon>
        <taxon>Pocillopora</taxon>
    </lineage>
</organism>
<feature type="compositionally biased region" description="Low complexity" evidence="1">
    <location>
        <begin position="167"/>
        <end position="192"/>
    </location>
</feature>
<dbReference type="PANTHER" id="PTHR33244">
    <property type="entry name" value="INTEGRASE CATALYTIC DOMAIN-CONTAINING PROTEIN-RELATED"/>
    <property type="match status" value="1"/>
</dbReference>
<evidence type="ECO:0000256" key="1">
    <source>
        <dbReference type="SAM" id="MobiDB-lite"/>
    </source>
</evidence>
<dbReference type="Proteomes" id="UP001159428">
    <property type="component" value="Unassembled WGS sequence"/>
</dbReference>
<reference evidence="2 3" key="1">
    <citation type="submission" date="2022-05" db="EMBL/GenBank/DDBJ databases">
        <authorList>
            <consortium name="Genoscope - CEA"/>
            <person name="William W."/>
        </authorList>
    </citation>
    <scope>NUCLEOTIDE SEQUENCE [LARGE SCALE GENOMIC DNA]</scope>
</reference>
<comment type="caution">
    <text evidence="2">The sequence shown here is derived from an EMBL/GenBank/DDBJ whole genome shotgun (WGS) entry which is preliminary data.</text>
</comment>
<evidence type="ECO:0000313" key="3">
    <source>
        <dbReference type="Proteomes" id="UP001159428"/>
    </source>
</evidence>
<feature type="compositionally biased region" description="Pro residues" evidence="1">
    <location>
        <begin position="230"/>
        <end position="240"/>
    </location>
</feature>
<proteinExistence type="predicted"/>
<keyword evidence="3" id="KW-1185">Reference proteome</keyword>
<gene>
    <name evidence="2" type="ORF">PMEA_00015878</name>
</gene>
<dbReference type="AlphaFoldDB" id="A0AAU9X3F9"/>
<name>A0AAU9X3F9_9CNID</name>
<feature type="compositionally biased region" description="Polar residues" evidence="1">
    <location>
        <begin position="204"/>
        <end position="216"/>
    </location>
</feature>